<protein>
    <submittedName>
        <fullName evidence="2">Uncharacterized protein</fullName>
    </submittedName>
</protein>
<feature type="transmembrane region" description="Helical" evidence="1">
    <location>
        <begin position="148"/>
        <end position="171"/>
    </location>
</feature>
<dbReference type="AlphaFoldDB" id="A0A1G1VFF5"/>
<evidence type="ECO:0000256" key="1">
    <source>
        <dbReference type="SAM" id="Phobius"/>
    </source>
</evidence>
<sequence>MIKSFLVIPNLFLEFIKNSYRFRPFGLSGSTVLSSPSKDSVSKTFAGMTRDGVRNKYAHMTTFANSLFLVFAAFSFSFVFWRRLKEDYPHNCIFKFTLIVLAGSLIGQWVGYTWAREYLFWTVSLGVVLASLYSLKKFSFKFYEVIDASAIGFFWFLLFSNLALLFSVVSFNLSSLLTLKIQLLKVALVLLSMLLYRFISTRYRKLSWYPSGRIGFVGMASLCVYLFLYAILSVFAIGSVSQLPQLPAESVNVIIGVVLSGVLAFTIYKRAGL</sequence>
<evidence type="ECO:0000313" key="3">
    <source>
        <dbReference type="Proteomes" id="UP000178659"/>
    </source>
</evidence>
<feature type="transmembrane region" description="Helical" evidence="1">
    <location>
        <begin position="250"/>
        <end position="268"/>
    </location>
</feature>
<name>A0A1G1VFF5_9BACT</name>
<keyword evidence="1" id="KW-1133">Transmembrane helix</keyword>
<accession>A0A1G1VFF5</accession>
<keyword evidence="1" id="KW-0472">Membrane</keyword>
<feature type="transmembrane region" description="Helical" evidence="1">
    <location>
        <begin position="118"/>
        <end position="136"/>
    </location>
</feature>
<dbReference type="EMBL" id="MHCC01000002">
    <property type="protein sequence ID" value="OGY14144.1"/>
    <property type="molecule type" value="Genomic_DNA"/>
</dbReference>
<feature type="transmembrane region" description="Helical" evidence="1">
    <location>
        <begin position="216"/>
        <end position="238"/>
    </location>
</feature>
<feature type="transmembrane region" description="Helical" evidence="1">
    <location>
        <begin position="93"/>
        <end position="112"/>
    </location>
</feature>
<keyword evidence="1" id="KW-0812">Transmembrane</keyword>
<feature type="transmembrane region" description="Helical" evidence="1">
    <location>
        <begin position="177"/>
        <end position="196"/>
    </location>
</feature>
<evidence type="ECO:0000313" key="2">
    <source>
        <dbReference type="EMBL" id="OGY14144.1"/>
    </source>
</evidence>
<dbReference type="Proteomes" id="UP000178659">
    <property type="component" value="Unassembled WGS sequence"/>
</dbReference>
<organism evidence="2 3">
    <name type="scientific">Candidatus Blackburnbacteria bacterium RIFCSPLOWO2_01_FULL_40_20</name>
    <dbReference type="NCBI Taxonomy" id="1797519"/>
    <lineage>
        <taxon>Bacteria</taxon>
        <taxon>Candidatus Blackburniibacteriota</taxon>
    </lineage>
</organism>
<comment type="caution">
    <text evidence="2">The sequence shown here is derived from an EMBL/GenBank/DDBJ whole genome shotgun (WGS) entry which is preliminary data.</text>
</comment>
<proteinExistence type="predicted"/>
<gene>
    <name evidence="2" type="ORF">A3A77_04765</name>
</gene>
<feature type="transmembrane region" description="Helical" evidence="1">
    <location>
        <begin position="57"/>
        <end position="81"/>
    </location>
</feature>
<reference evidence="2 3" key="1">
    <citation type="journal article" date="2016" name="Nat. Commun.">
        <title>Thousands of microbial genomes shed light on interconnected biogeochemical processes in an aquifer system.</title>
        <authorList>
            <person name="Anantharaman K."/>
            <person name="Brown C.T."/>
            <person name="Hug L.A."/>
            <person name="Sharon I."/>
            <person name="Castelle C.J."/>
            <person name="Probst A.J."/>
            <person name="Thomas B.C."/>
            <person name="Singh A."/>
            <person name="Wilkins M.J."/>
            <person name="Karaoz U."/>
            <person name="Brodie E.L."/>
            <person name="Williams K.H."/>
            <person name="Hubbard S.S."/>
            <person name="Banfield J.F."/>
        </authorList>
    </citation>
    <scope>NUCLEOTIDE SEQUENCE [LARGE SCALE GENOMIC DNA]</scope>
</reference>